<gene>
    <name evidence="2" type="ORF">V5799_011530</name>
</gene>
<dbReference type="EMBL" id="JARKHS020016046">
    <property type="protein sequence ID" value="KAK8773939.1"/>
    <property type="molecule type" value="Genomic_DNA"/>
</dbReference>
<organism evidence="2 3">
    <name type="scientific">Amblyomma americanum</name>
    <name type="common">Lone star tick</name>
    <dbReference type="NCBI Taxonomy" id="6943"/>
    <lineage>
        <taxon>Eukaryota</taxon>
        <taxon>Metazoa</taxon>
        <taxon>Ecdysozoa</taxon>
        <taxon>Arthropoda</taxon>
        <taxon>Chelicerata</taxon>
        <taxon>Arachnida</taxon>
        <taxon>Acari</taxon>
        <taxon>Parasitiformes</taxon>
        <taxon>Ixodida</taxon>
        <taxon>Ixodoidea</taxon>
        <taxon>Ixodidae</taxon>
        <taxon>Amblyomminae</taxon>
        <taxon>Amblyomma</taxon>
    </lineage>
</organism>
<dbReference type="Pfam" id="PF21788">
    <property type="entry name" value="TNP-like_GBD"/>
    <property type="match status" value="1"/>
</dbReference>
<evidence type="ECO:0000313" key="3">
    <source>
        <dbReference type="Proteomes" id="UP001321473"/>
    </source>
</evidence>
<protein>
    <recommendedName>
        <fullName evidence="1">Transposable element P transposase-like GTP-binding insertion domain-containing protein</fullName>
    </recommendedName>
</protein>
<proteinExistence type="predicted"/>
<dbReference type="InterPro" id="IPR048366">
    <property type="entry name" value="TNP-like_GBD"/>
</dbReference>
<feature type="domain" description="Transposable element P transposase-like GTP-binding insertion" evidence="1">
    <location>
        <begin position="62"/>
        <end position="174"/>
    </location>
</feature>
<evidence type="ECO:0000259" key="1">
    <source>
        <dbReference type="Pfam" id="PF21788"/>
    </source>
</evidence>
<name>A0AAQ4EGM5_AMBAM</name>
<sequence length="508" mass="57787">MTLSVIKAVEEAGIRIVRVVTDNHQTNTAMFRDMSEDNTLQPVVRHPVREGDPLFLSFDPNHLIKNLRTNLLEREMFDGVEPIRGGFFLHTLYEIQEQLLVKPVRLLSRAHVQPNNLEKMKVCRATLIFSPDVINTLEYLQEHPHSHEKASEFSDCGSTIAFMKAISMWYDLHDISTWKSRQTPFVEADDDRLTWLEVDFISFLENIKVRSGESRAKFLTKETYEATVMTTRSTVAVVEYLLTDLGFKYVLTRPFNSDPVESLFSCFRQFNGGNDRVDARTAVFTAEKLLKVGILEAARHGNAPSSSECQAALRCANVTCEVKNPAVPEDALAVLWKIQHVMKYDEVPSEIEFAPLTYLAGYLVFVCERKVTCPECKLLLKGKPSRDGAYKFVSGLDQGGLSYARPEAVWLCKLICTFVERALMSAKLRRCARISKLLSNAVLPRLKDCPVMWCKDCIYPQHCEELCEIFVKKLLRPLLANWAGDVNSSLESILKLSRKPLSRKVLRL</sequence>
<accession>A0AAQ4EGM5</accession>
<evidence type="ECO:0000313" key="2">
    <source>
        <dbReference type="EMBL" id="KAK8773939.1"/>
    </source>
</evidence>
<dbReference type="PANTHER" id="PTHR48257:SF1">
    <property type="match status" value="1"/>
</dbReference>
<dbReference type="PANTHER" id="PTHR48257">
    <property type="match status" value="1"/>
</dbReference>
<comment type="caution">
    <text evidence="2">The sequence shown here is derived from an EMBL/GenBank/DDBJ whole genome shotgun (WGS) entry which is preliminary data.</text>
</comment>
<reference evidence="2 3" key="1">
    <citation type="journal article" date="2023" name="Arcadia Sci">
        <title>De novo assembly of a long-read Amblyomma americanum tick genome.</title>
        <authorList>
            <person name="Chou S."/>
            <person name="Poskanzer K.E."/>
            <person name="Rollins M."/>
            <person name="Thuy-Boun P.S."/>
        </authorList>
    </citation>
    <scope>NUCLEOTIDE SEQUENCE [LARGE SCALE GENOMIC DNA]</scope>
    <source>
        <strain evidence="2">F_SG_1</strain>
        <tissue evidence="2">Salivary glands</tissue>
    </source>
</reference>
<keyword evidence="3" id="KW-1185">Reference proteome</keyword>
<dbReference type="Proteomes" id="UP001321473">
    <property type="component" value="Unassembled WGS sequence"/>
</dbReference>
<dbReference type="AlphaFoldDB" id="A0AAQ4EGM5"/>